<dbReference type="GO" id="GO:0008199">
    <property type="term" value="F:ferric iron binding"/>
    <property type="evidence" value="ECO:0007669"/>
    <property type="project" value="InterPro"/>
</dbReference>
<evidence type="ECO:0000313" key="5">
    <source>
        <dbReference type="Proteomes" id="UP000267017"/>
    </source>
</evidence>
<organism evidence="4 5">
    <name type="scientific">Paenibacillus oralis</name>
    <dbReference type="NCBI Taxonomy" id="2490856"/>
    <lineage>
        <taxon>Bacteria</taxon>
        <taxon>Bacillati</taxon>
        <taxon>Bacillota</taxon>
        <taxon>Bacilli</taxon>
        <taxon>Bacillales</taxon>
        <taxon>Paenibacillaceae</taxon>
        <taxon>Paenibacillus</taxon>
    </lineage>
</organism>
<dbReference type="InterPro" id="IPR012347">
    <property type="entry name" value="Ferritin-like"/>
</dbReference>
<dbReference type="RefSeq" id="WP_128632325.1">
    <property type="nucleotide sequence ID" value="NZ_RRCN01000001.1"/>
</dbReference>
<dbReference type="OrthoDB" id="9797023at2"/>
<sequence length="157" mass="17762">MTQSDAKQAGQSNKTVLEQLLNVQVANLNVLYVKLHHFHWYVQGGSFFTLHAKFEQLYNEAAEQMDAIAERMLALKWEPAATLKEYLELSSIQDAAGQAEPQAMVQSLIEDLATLAESYHEAIDLADQAGDDVTGDLLTGYKRDWEKHMWMLRSYLG</sequence>
<gene>
    <name evidence="4" type="ORF">EHV15_17505</name>
</gene>
<dbReference type="SUPFAM" id="SSF47240">
    <property type="entry name" value="Ferritin-like"/>
    <property type="match status" value="1"/>
</dbReference>
<dbReference type="CDD" id="cd01043">
    <property type="entry name" value="DPS"/>
    <property type="match status" value="1"/>
</dbReference>
<dbReference type="InterPro" id="IPR008331">
    <property type="entry name" value="Ferritin_DPS_dom"/>
</dbReference>
<dbReference type="InterPro" id="IPR009078">
    <property type="entry name" value="Ferritin-like_SF"/>
</dbReference>
<accession>A0A3P3U304</accession>
<dbReference type="InterPro" id="IPR002177">
    <property type="entry name" value="DPS_DNA-bd"/>
</dbReference>
<comment type="similarity">
    <text evidence="1 2">Belongs to the Dps family.</text>
</comment>
<keyword evidence="5" id="KW-1185">Reference proteome</keyword>
<comment type="caution">
    <text evidence="4">The sequence shown here is derived from an EMBL/GenBank/DDBJ whole genome shotgun (WGS) entry which is preliminary data.</text>
</comment>
<evidence type="ECO:0000256" key="1">
    <source>
        <dbReference type="ARBA" id="ARBA00009497"/>
    </source>
</evidence>
<protein>
    <submittedName>
        <fullName evidence="4">DNA starvation/stationary phase protection protein</fullName>
    </submittedName>
</protein>
<evidence type="ECO:0000313" key="4">
    <source>
        <dbReference type="EMBL" id="RRJ64520.1"/>
    </source>
</evidence>
<dbReference type="GO" id="GO:0016722">
    <property type="term" value="F:oxidoreductase activity, acting on metal ions"/>
    <property type="evidence" value="ECO:0007669"/>
    <property type="project" value="InterPro"/>
</dbReference>
<name>A0A3P3U304_9BACL</name>
<dbReference type="AlphaFoldDB" id="A0A3P3U304"/>
<dbReference type="EMBL" id="RRCN01000001">
    <property type="protein sequence ID" value="RRJ64520.1"/>
    <property type="molecule type" value="Genomic_DNA"/>
</dbReference>
<evidence type="ECO:0000256" key="2">
    <source>
        <dbReference type="RuleBase" id="RU003875"/>
    </source>
</evidence>
<dbReference type="Proteomes" id="UP000267017">
    <property type="component" value="Unassembled WGS sequence"/>
</dbReference>
<dbReference type="InterPro" id="IPR023188">
    <property type="entry name" value="DPS_DNA-bd_CS"/>
</dbReference>
<dbReference type="PANTHER" id="PTHR42932">
    <property type="entry name" value="GENERAL STRESS PROTEIN 20U"/>
    <property type="match status" value="1"/>
</dbReference>
<feature type="domain" description="Ferritin/DPS" evidence="3">
    <location>
        <begin position="19"/>
        <end position="157"/>
    </location>
</feature>
<dbReference type="Pfam" id="PF00210">
    <property type="entry name" value="Ferritin"/>
    <property type="match status" value="1"/>
</dbReference>
<proteinExistence type="inferred from homology"/>
<reference evidence="4 5" key="1">
    <citation type="submission" date="2018-11" db="EMBL/GenBank/DDBJ databases">
        <title>Genome sequencing of Paenibacillus sp. KCOM 3021 (= ChDC PVNT-B20).</title>
        <authorList>
            <person name="Kook J.-K."/>
            <person name="Park S.-N."/>
            <person name="Lim Y.K."/>
        </authorList>
    </citation>
    <scope>NUCLEOTIDE SEQUENCE [LARGE SCALE GENOMIC DNA]</scope>
    <source>
        <strain evidence="4 5">KCOM 3021</strain>
    </source>
</reference>
<evidence type="ECO:0000259" key="3">
    <source>
        <dbReference type="Pfam" id="PF00210"/>
    </source>
</evidence>
<dbReference type="PROSITE" id="PS00818">
    <property type="entry name" value="DPS_1"/>
    <property type="match status" value="1"/>
</dbReference>
<dbReference type="PANTHER" id="PTHR42932:SF1">
    <property type="entry name" value="GENERAL STRESS PROTEIN 20U"/>
    <property type="match status" value="1"/>
</dbReference>
<dbReference type="PRINTS" id="PR01346">
    <property type="entry name" value="HELNAPAPROT"/>
</dbReference>
<dbReference type="Gene3D" id="1.20.1260.10">
    <property type="match status" value="1"/>
</dbReference>
<dbReference type="PIRSF" id="PIRSF005900">
    <property type="entry name" value="Dps"/>
    <property type="match status" value="1"/>
</dbReference>